<dbReference type="GeneID" id="6186716"/>
<organism evidence="1 2">
    <name type="scientific">Betalipothrixvirus uzonense</name>
    <dbReference type="NCBI Taxonomy" id="512792"/>
    <lineage>
        <taxon>Viruses</taxon>
        <taxon>Adnaviria</taxon>
        <taxon>Zilligvirae</taxon>
        <taxon>Taleaviricota</taxon>
        <taxon>Tokiviricetes</taxon>
        <taxon>Ligamenvirales</taxon>
        <taxon>Lipothrixviridae</taxon>
        <taxon>Betalipothrixvirus</taxon>
    </lineage>
</organism>
<dbReference type="OrthoDB" id="28153at10239"/>
<name>B2CRI9_9VIRU</name>
<evidence type="ECO:0000313" key="2">
    <source>
        <dbReference type="Proteomes" id="UP000008691"/>
    </source>
</evidence>
<dbReference type="KEGG" id="vg:6186716"/>
<proteinExistence type="predicted"/>
<accession>B2CRI9</accession>
<dbReference type="RefSeq" id="YP_001798530.1">
    <property type="nucleotide sequence ID" value="NC_010537.1"/>
</dbReference>
<evidence type="ECO:0000313" key="1">
    <source>
        <dbReference type="EMBL" id="ACB37246.1"/>
    </source>
</evidence>
<reference evidence="1 2" key="1">
    <citation type="journal article" date="2008" name="Res. Microbiol.">
        <title>Viruses in acidic geothermal environments of the Kamchatka Peninsula.</title>
        <authorList>
            <person name="Bize A."/>
            <person name="Peng X."/>
            <person name="Prokofeva M."/>
            <person name="Maclellan K."/>
            <person name="Lucas S."/>
            <person name="Forterre P."/>
            <person name="Garrett R.A."/>
            <person name="Bonch-Osmolovskaya E.A."/>
            <person name="Prangishvili D."/>
        </authorList>
    </citation>
    <scope>NUCLEOTIDE SEQUENCE [LARGE SCALE GENOMIC DNA]</scope>
</reference>
<sequence>MKVILSIDKVLYEEKECSEFLECLEIYMKYLTEYGKQLGLCYGNNYSNEFPIPGEYKNKCLNGYVEIVR</sequence>
<dbReference type="Proteomes" id="UP000008691">
    <property type="component" value="Segment"/>
</dbReference>
<protein>
    <submittedName>
        <fullName evidence="1">Viral structural protein</fullName>
    </submittedName>
</protein>
<dbReference type="EMBL" id="EU545650">
    <property type="protein sequence ID" value="ACB37246.1"/>
    <property type="molecule type" value="Genomic_DNA"/>
</dbReference>
<keyword evidence="2" id="KW-1185">Reference proteome</keyword>